<dbReference type="OrthoDB" id="9810012at2"/>
<protein>
    <recommendedName>
        <fullName evidence="3">Phospholipase C/D domain-containing protein</fullName>
    </recommendedName>
</protein>
<organism evidence="1 2">
    <name type="scientific">Bacillus salacetis</name>
    <dbReference type="NCBI Taxonomy" id="2315464"/>
    <lineage>
        <taxon>Bacteria</taxon>
        <taxon>Bacillati</taxon>
        <taxon>Bacillota</taxon>
        <taxon>Bacilli</taxon>
        <taxon>Bacillales</taxon>
        <taxon>Bacillaceae</taxon>
        <taxon>Bacillus</taxon>
    </lineage>
</organism>
<dbReference type="Proteomes" id="UP000265801">
    <property type="component" value="Unassembled WGS sequence"/>
</dbReference>
<dbReference type="AlphaFoldDB" id="A0A3A1QW80"/>
<sequence>MATWVTHFRITEELLKRDLPVSKIEFLVGNIGPDCRIVGKDGKPTPPKEDTHFKVDGKINSNSFYQKYLTGGFQPLSQKFSYLLGYYIHLVTDEEWLKLLARKKKEKVYQEILDSPDYARLVKRDWYGVDFLYLKNHQDNIFWTDFQQISNFPEYLDIFPKGQTLAQIKNITEFYQTSTISDEHEFVYLTEVEVDEFIENTVGVVLTLLNERFNLQAV</sequence>
<name>A0A3A1QW80_9BACI</name>
<dbReference type="EMBL" id="QXIR01000026">
    <property type="protein sequence ID" value="RIW30382.1"/>
    <property type="molecule type" value="Genomic_DNA"/>
</dbReference>
<comment type="caution">
    <text evidence="1">The sequence shown here is derived from an EMBL/GenBank/DDBJ whole genome shotgun (WGS) entry which is preliminary data.</text>
</comment>
<accession>A0A3A1QW80</accession>
<reference evidence="1 2" key="1">
    <citation type="submission" date="2018-09" db="EMBL/GenBank/DDBJ databases">
        <title>Bacillus saliacetes sp. nov., isolated from Thai shrimp paste (Ka-pi).</title>
        <authorList>
            <person name="Daroonpunt R."/>
            <person name="Tanasupawat S."/>
            <person name="Yiamsombut S."/>
        </authorList>
    </citation>
    <scope>NUCLEOTIDE SEQUENCE [LARGE SCALE GENOMIC DNA]</scope>
    <source>
        <strain evidence="1 2">SKP7-4</strain>
    </source>
</reference>
<keyword evidence="2" id="KW-1185">Reference proteome</keyword>
<evidence type="ECO:0000313" key="2">
    <source>
        <dbReference type="Proteomes" id="UP000265801"/>
    </source>
</evidence>
<gene>
    <name evidence="1" type="ORF">D3H55_16725</name>
</gene>
<evidence type="ECO:0000313" key="1">
    <source>
        <dbReference type="EMBL" id="RIW30382.1"/>
    </source>
</evidence>
<dbReference type="RefSeq" id="WP_119548466.1">
    <property type="nucleotide sequence ID" value="NZ_QXIR01000026.1"/>
</dbReference>
<evidence type="ECO:0008006" key="3">
    <source>
        <dbReference type="Google" id="ProtNLM"/>
    </source>
</evidence>
<proteinExistence type="predicted"/>